<sequence length="135" mass="14766">MTHDTEPVRAAEEPPRLVYRLCSLDDWQAAATVGVFLGSDQDRADGFIHLSGADQVPETAGRHYAGVRPLMLLTVDARRVDGEVRWEESRGGALFPHLYGTIPLEAVLAAYRLAEDRAGRLMVPPLMTMPGDLGP</sequence>
<name>A0A7W6W9P3_9PROT</name>
<dbReference type="InterPro" id="IPR009297">
    <property type="entry name" value="DUF952"/>
</dbReference>
<dbReference type="PANTHER" id="PTHR34129:SF1">
    <property type="entry name" value="DUF952 DOMAIN-CONTAINING PROTEIN"/>
    <property type="match status" value="1"/>
</dbReference>
<proteinExistence type="predicted"/>
<accession>A0A7W6W9P3</accession>
<dbReference type="Proteomes" id="UP000554286">
    <property type="component" value="Unassembled WGS sequence"/>
</dbReference>
<comment type="caution">
    <text evidence="1">The sequence shown here is derived from an EMBL/GenBank/DDBJ whole genome shotgun (WGS) entry which is preliminary data.</text>
</comment>
<keyword evidence="2" id="KW-1185">Reference proteome</keyword>
<dbReference type="AlphaFoldDB" id="A0A7W6W9P3"/>
<evidence type="ECO:0000313" key="1">
    <source>
        <dbReference type="EMBL" id="MBB4265652.1"/>
    </source>
</evidence>
<organism evidence="1 2">
    <name type="scientific">Roseospira visakhapatnamensis</name>
    <dbReference type="NCBI Taxonomy" id="390880"/>
    <lineage>
        <taxon>Bacteria</taxon>
        <taxon>Pseudomonadati</taxon>
        <taxon>Pseudomonadota</taxon>
        <taxon>Alphaproteobacteria</taxon>
        <taxon>Rhodospirillales</taxon>
        <taxon>Rhodospirillaceae</taxon>
        <taxon>Roseospira</taxon>
    </lineage>
</organism>
<dbReference type="Pfam" id="PF06108">
    <property type="entry name" value="DUF952"/>
    <property type="match status" value="1"/>
</dbReference>
<dbReference type="RefSeq" id="WP_221238342.1">
    <property type="nucleotide sequence ID" value="NZ_JACIGK010000007.1"/>
</dbReference>
<dbReference type="Gene3D" id="3.20.170.20">
    <property type="entry name" value="Protein of unknown function DUF952"/>
    <property type="match status" value="1"/>
</dbReference>
<reference evidence="1 2" key="1">
    <citation type="submission" date="2020-08" db="EMBL/GenBank/DDBJ databases">
        <title>Genome sequencing of Purple Non-Sulfur Bacteria from various extreme environments.</title>
        <authorList>
            <person name="Mayer M."/>
        </authorList>
    </citation>
    <scope>NUCLEOTIDE SEQUENCE [LARGE SCALE GENOMIC DNA]</scope>
    <source>
        <strain evidence="1 2">JA131</strain>
    </source>
</reference>
<dbReference type="EMBL" id="JACIGK010000007">
    <property type="protein sequence ID" value="MBB4265652.1"/>
    <property type="molecule type" value="Genomic_DNA"/>
</dbReference>
<gene>
    <name evidence="1" type="ORF">GGD89_001274</name>
</gene>
<protein>
    <submittedName>
        <fullName evidence="1">Uncharacterized protein (DUF952 family)</fullName>
    </submittedName>
</protein>
<dbReference type="SUPFAM" id="SSF56399">
    <property type="entry name" value="ADP-ribosylation"/>
    <property type="match status" value="1"/>
</dbReference>
<dbReference type="PANTHER" id="PTHR34129">
    <property type="entry name" value="BLR1139 PROTEIN"/>
    <property type="match status" value="1"/>
</dbReference>
<evidence type="ECO:0000313" key="2">
    <source>
        <dbReference type="Proteomes" id="UP000554286"/>
    </source>
</evidence>